<evidence type="ECO:0000313" key="8">
    <source>
        <dbReference type="Ensembl" id="ENSSLUP00000024742.1"/>
    </source>
</evidence>
<dbReference type="GO" id="GO:0000978">
    <property type="term" value="F:RNA polymerase II cis-regulatory region sequence-specific DNA binding"/>
    <property type="evidence" value="ECO:0007669"/>
    <property type="project" value="TreeGrafter"/>
</dbReference>
<keyword evidence="6" id="KW-0175">Coiled coil</keyword>
<evidence type="ECO:0000256" key="5">
    <source>
        <dbReference type="PROSITE-ProRule" id="PRU00309"/>
    </source>
</evidence>
<dbReference type="PANTHER" id="PTHR46600">
    <property type="entry name" value="THAP DOMAIN-CONTAINING"/>
    <property type="match status" value="1"/>
</dbReference>
<evidence type="ECO:0000313" key="9">
    <source>
        <dbReference type="Proteomes" id="UP000694568"/>
    </source>
</evidence>
<protein>
    <recommendedName>
        <fullName evidence="6">THAP domain-containing protein 1</fullName>
    </recommendedName>
</protein>
<dbReference type="GO" id="GO:0003700">
    <property type="term" value="F:DNA-binding transcription factor activity"/>
    <property type="evidence" value="ECO:0007669"/>
    <property type="project" value="UniProtKB-UniRule"/>
</dbReference>
<reference evidence="8" key="1">
    <citation type="submission" date="2025-08" db="UniProtKB">
        <authorList>
            <consortium name="Ensembl"/>
        </authorList>
    </citation>
    <scope>IDENTIFICATION</scope>
</reference>
<dbReference type="PANTHER" id="PTHR46600:SF7">
    <property type="entry name" value="SI:DKEY-228B2.6-RELATED"/>
    <property type="match status" value="1"/>
</dbReference>
<evidence type="ECO:0000256" key="1">
    <source>
        <dbReference type="ARBA" id="ARBA00022723"/>
    </source>
</evidence>
<evidence type="ECO:0000256" key="2">
    <source>
        <dbReference type="ARBA" id="ARBA00022771"/>
    </source>
</evidence>
<dbReference type="SMART" id="SM00692">
    <property type="entry name" value="DM3"/>
    <property type="match status" value="1"/>
</dbReference>
<dbReference type="InterPro" id="IPR006612">
    <property type="entry name" value="THAP_Znf"/>
</dbReference>
<dbReference type="Pfam" id="PF05485">
    <property type="entry name" value="THAP"/>
    <property type="match status" value="1"/>
</dbReference>
<evidence type="ECO:0000256" key="3">
    <source>
        <dbReference type="ARBA" id="ARBA00022833"/>
    </source>
</evidence>
<comment type="subcellular location">
    <subcellularLocation>
        <location evidence="6">Nucleus</location>
        <location evidence="6">Nucleoplasm</location>
    </subcellularLocation>
</comment>
<organism evidence="8 9">
    <name type="scientific">Sander lucioperca</name>
    <name type="common">Pike-perch</name>
    <name type="synonym">Perca lucioperca</name>
    <dbReference type="NCBI Taxonomy" id="283035"/>
    <lineage>
        <taxon>Eukaryota</taxon>
        <taxon>Metazoa</taxon>
        <taxon>Chordata</taxon>
        <taxon>Craniata</taxon>
        <taxon>Vertebrata</taxon>
        <taxon>Euteleostomi</taxon>
        <taxon>Actinopterygii</taxon>
        <taxon>Neopterygii</taxon>
        <taxon>Teleostei</taxon>
        <taxon>Neoteleostei</taxon>
        <taxon>Acanthomorphata</taxon>
        <taxon>Eupercaria</taxon>
        <taxon>Perciformes</taxon>
        <taxon>Percoidei</taxon>
        <taxon>Percidae</taxon>
        <taxon>Luciopercinae</taxon>
        <taxon>Sander</taxon>
    </lineage>
</organism>
<dbReference type="Ensembl" id="ENSSLUT00000025548.1">
    <property type="protein sequence ID" value="ENSSLUP00000024742.1"/>
    <property type="gene ID" value="ENSSLUG00000011280.1"/>
</dbReference>
<dbReference type="GO" id="GO:0001935">
    <property type="term" value="P:endothelial cell proliferation"/>
    <property type="evidence" value="ECO:0007669"/>
    <property type="project" value="UniProtKB-UniRule"/>
</dbReference>
<keyword evidence="3" id="KW-0862">Zinc</keyword>
<keyword evidence="6" id="KW-0131">Cell cycle</keyword>
<evidence type="ECO:0000259" key="7">
    <source>
        <dbReference type="PROSITE" id="PS50950"/>
    </source>
</evidence>
<dbReference type="SUPFAM" id="SSF57716">
    <property type="entry name" value="Glucocorticoid receptor-like (DNA-binding domain)"/>
    <property type="match status" value="1"/>
</dbReference>
<keyword evidence="2 5" id="KW-0863">Zinc-finger</keyword>
<comment type="function">
    <text evidence="6">DNA-binding transcription regulator that regulates endothelial cell proliferation and G1/S cell-cycle progression. Specifically binds the 5'-[AT]NTNN[GT]GGCA[AGT]-3' core DNA sequence and acts by modulating expression of pRB-E2F cell-cycle target genes.</text>
</comment>
<dbReference type="GO" id="GO:0005654">
    <property type="term" value="C:nucleoplasm"/>
    <property type="evidence" value="ECO:0007669"/>
    <property type="project" value="UniProtKB-SubCell"/>
</dbReference>
<comment type="similarity">
    <text evidence="6">Belongs to the THAP1 family.</text>
</comment>
<dbReference type="AlphaFoldDB" id="A0A8C9YMH0"/>
<keyword evidence="1" id="KW-0479">Metal-binding</keyword>
<accession>A0A8C9YMH0</accession>
<dbReference type="GO" id="GO:0008270">
    <property type="term" value="F:zinc ion binding"/>
    <property type="evidence" value="ECO:0007669"/>
    <property type="project" value="UniProtKB-KW"/>
</dbReference>
<proteinExistence type="inferred from homology"/>
<name>A0A8C9YMH0_SANLU</name>
<feature type="domain" description="THAP-type" evidence="7">
    <location>
        <begin position="1"/>
        <end position="85"/>
    </location>
</feature>
<dbReference type="GeneTree" id="ENSGT01140000285366"/>
<reference evidence="8" key="2">
    <citation type="submission" date="2025-09" db="UniProtKB">
        <authorList>
            <consortium name="Ensembl"/>
        </authorList>
    </citation>
    <scope>IDENTIFICATION</scope>
</reference>
<dbReference type="PROSITE" id="PS50950">
    <property type="entry name" value="ZF_THAP"/>
    <property type="match status" value="1"/>
</dbReference>
<evidence type="ECO:0000256" key="4">
    <source>
        <dbReference type="ARBA" id="ARBA00023125"/>
    </source>
</evidence>
<sequence>MVIQCAFRNCKNKPNRWAPQSFHKFPLGDPERNQLWLLATGLDIKAETLLKWQMCSDHFRPDDFEKPRNLKDHKSLTTNVVPSIFPDAPTATDEQVITFGRLF</sequence>
<evidence type="ECO:0000256" key="6">
    <source>
        <dbReference type="RuleBase" id="RU369073"/>
    </source>
</evidence>
<keyword evidence="6" id="KW-0539">Nucleus</keyword>
<dbReference type="Proteomes" id="UP000694568">
    <property type="component" value="Unplaced"/>
</dbReference>
<keyword evidence="6" id="KW-0805">Transcription regulation</keyword>
<keyword evidence="9" id="KW-1185">Reference proteome</keyword>
<dbReference type="SMART" id="SM00980">
    <property type="entry name" value="THAP"/>
    <property type="match status" value="1"/>
</dbReference>
<dbReference type="InterPro" id="IPR026516">
    <property type="entry name" value="THAP1/10"/>
</dbReference>
<keyword evidence="6" id="KW-0804">Transcription</keyword>
<dbReference type="GO" id="GO:0006357">
    <property type="term" value="P:regulation of transcription by RNA polymerase II"/>
    <property type="evidence" value="ECO:0007669"/>
    <property type="project" value="TreeGrafter"/>
</dbReference>
<keyword evidence="4 5" id="KW-0238">DNA-binding</keyword>